<reference evidence="9" key="1">
    <citation type="submission" date="2014-12" db="EMBL/GenBank/DDBJ databases">
        <authorList>
            <person name="Salcher M.M."/>
        </authorList>
    </citation>
    <scope>NUCLEOTIDE SEQUENCE [LARGE SCALE GENOMIC DNA]</scope>
    <source>
        <strain evidence="9">MMS-10A-171</strain>
    </source>
</reference>
<dbReference type="InterPro" id="IPR029499">
    <property type="entry name" value="PduO-typ"/>
</dbReference>
<evidence type="ECO:0000313" key="8">
    <source>
        <dbReference type="EMBL" id="CEN56407.1"/>
    </source>
</evidence>
<dbReference type="InterPro" id="IPR036451">
    <property type="entry name" value="CblAdoTrfase-like_sf"/>
</dbReference>
<evidence type="ECO:0000256" key="6">
    <source>
        <dbReference type="RuleBase" id="RU366026"/>
    </source>
</evidence>
<gene>
    <name evidence="8" type="primary">yvqK</name>
    <name evidence="8" type="ORF">BN1209_1368</name>
</gene>
<feature type="domain" description="Cobalamin adenosyltransferase-like" evidence="7">
    <location>
        <begin position="30"/>
        <end position="187"/>
    </location>
</feature>
<evidence type="ECO:0000256" key="1">
    <source>
        <dbReference type="ARBA" id="ARBA00007487"/>
    </source>
</evidence>
<dbReference type="FunFam" id="1.20.1200.10:FF:000001">
    <property type="entry name" value="Cob(I)yrinic acid a,c-diamide adenosyltransferase"/>
    <property type="match status" value="1"/>
</dbReference>
<keyword evidence="6" id="KW-0169">Cobalamin biosynthesis</keyword>
<dbReference type="EC" id="2.5.1.-" evidence="6"/>
<comment type="subunit">
    <text evidence="2">Homotrimer.</text>
</comment>
<dbReference type="HOGENOM" id="CLU_083486_0_1_4"/>
<comment type="similarity">
    <text evidence="1 6">Belongs to the Cob(I)alamin adenosyltransferase family.</text>
</comment>
<dbReference type="PANTHER" id="PTHR12213">
    <property type="entry name" value="CORRINOID ADENOSYLTRANSFERASE"/>
    <property type="match status" value="1"/>
</dbReference>
<dbReference type="SUPFAM" id="SSF89028">
    <property type="entry name" value="Cobalamin adenosyltransferase-like"/>
    <property type="match status" value="1"/>
</dbReference>
<dbReference type="Pfam" id="PF01923">
    <property type="entry name" value="Cob_adeno_trans"/>
    <property type="match status" value="1"/>
</dbReference>
<dbReference type="GO" id="GO:0005524">
    <property type="term" value="F:ATP binding"/>
    <property type="evidence" value="ECO:0007669"/>
    <property type="project" value="UniProtKB-UniRule"/>
</dbReference>
<keyword evidence="9" id="KW-1185">Reference proteome</keyword>
<accession>A0A0B7J0V0</accession>
<evidence type="ECO:0000256" key="4">
    <source>
        <dbReference type="ARBA" id="ARBA00022741"/>
    </source>
</evidence>
<dbReference type="EMBL" id="LN794158">
    <property type="protein sequence ID" value="CEN56407.1"/>
    <property type="molecule type" value="Genomic_DNA"/>
</dbReference>
<dbReference type="AlphaFoldDB" id="A0A0B7J0V0"/>
<keyword evidence="4 6" id="KW-0547">Nucleotide-binding</keyword>
<keyword evidence="5 6" id="KW-0067">ATP-binding</keyword>
<dbReference type="InterPro" id="IPR016030">
    <property type="entry name" value="CblAdoTrfase-like"/>
</dbReference>
<dbReference type="STRING" id="1581680.BN1209_1368"/>
<evidence type="ECO:0000313" key="9">
    <source>
        <dbReference type="Proteomes" id="UP000056322"/>
    </source>
</evidence>
<evidence type="ECO:0000256" key="2">
    <source>
        <dbReference type="ARBA" id="ARBA00011233"/>
    </source>
</evidence>
<evidence type="ECO:0000256" key="3">
    <source>
        <dbReference type="ARBA" id="ARBA00022679"/>
    </source>
</evidence>
<dbReference type="NCBIfam" id="TIGR00636">
    <property type="entry name" value="PduO_Nterm"/>
    <property type="match status" value="1"/>
</dbReference>
<dbReference type="GO" id="GO:0008817">
    <property type="term" value="F:corrinoid adenosyltransferase activity"/>
    <property type="evidence" value="ECO:0007669"/>
    <property type="project" value="TreeGrafter"/>
</dbReference>
<organism evidence="8 9">
    <name type="scientific">Candidatus Methylopumilus turicensis</name>
    <dbReference type="NCBI Taxonomy" id="1581680"/>
    <lineage>
        <taxon>Bacteria</taxon>
        <taxon>Pseudomonadati</taxon>
        <taxon>Pseudomonadota</taxon>
        <taxon>Betaproteobacteria</taxon>
        <taxon>Nitrosomonadales</taxon>
        <taxon>Methylophilaceae</taxon>
        <taxon>Candidatus Methylopumilus</taxon>
    </lineage>
</organism>
<protein>
    <recommendedName>
        <fullName evidence="6">Cobalamin adenosyltransferase</fullName>
        <ecNumber evidence="6">2.5.1.-</ecNumber>
    </recommendedName>
</protein>
<dbReference type="Gene3D" id="1.20.1200.10">
    <property type="entry name" value="Cobalamin adenosyltransferase-like"/>
    <property type="match status" value="1"/>
</dbReference>
<evidence type="ECO:0000256" key="5">
    <source>
        <dbReference type="ARBA" id="ARBA00022840"/>
    </source>
</evidence>
<name>A0A0B7J0V0_9PROT</name>
<comment type="catalytic activity">
    <reaction evidence="6">
        <text>2 cob(II)alamin + AH2 + 2 ATP = 2 adenosylcob(III)alamin + 2 triphosphate + A + 2 H(+)</text>
        <dbReference type="Rhea" id="RHEA:53304"/>
        <dbReference type="ChEBI" id="CHEBI:13193"/>
        <dbReference type="ChEBI" id="CHEBI:15378"/>
        <dbReference type="ChEBI" id="CHEBI:16304"/>
        <dbReference type="ChEBI" id="CHEBI:17499"/>
        <dbReference type="ChEBI" id="CHEBI:18036"/>
        <dbReference type="ChEBI" id="CHEBI:18408"/>
        <dbReference type="ChEBI" id="CHEBI:30616"/>
    </reaction>
</comment>
<dbReference type="GO" id="GO:0009236">
    <property type="term" value="P:cobalamin biosynthetic process"/>
    <property type="evidence" value="ECO:0007669"/>
    <property type="project" value="UniProtKB-UniRule"/>
</dbReference>
<sequence length="203" mass="22603">MSFSIISISYNINYIKSFKDIKVANRLSKIYTKTGDTGTTGLGDGSRINKDSLRIDAMGDVDELNAVIGILLTEPLPEAIRSTLDDVQHDLFDVGGEICIPGYTMLKTERVTALENVLDELNEPLPSLKEFILPGGSRASAYCHLARTVCRRAERSMIKLNRDETVTVISLQYINRLSDLLFVMCRSINHAANVPDVLWHNKS</sequence>
<keyword evidence="3 6" id="KW-0808">Transferase</keyword>
<dbReference type="KEGG" id="mbac:BN1209_1368"/>
<dbReference type="Proteomes" id="UP000056322">
    <property type="component" value="Chromosome 1"/>
</dbReference>
<dbReference type="PANTHER" id="PTHR12213:SF0">
    <property type="entry name" value="CORRINOID ADENOSYLTRANSFERASE MMAB"/>
    <property type="match status" value="1"/>
</dbReference>
<proteinExistence type="inferred from homology"/>
<evidence type="ECO:0000259" key="7">
    <source>
        <dbReference type="Pfam" id="PF01923"/>
    </source>
</evidence>